<evidence type="ECO:0000313" key="1">
    <source>
        <dbReference type="EMBL" id="GAL28658.1"/>
    </source>
</evidence>
<accession>A0ABQ0JIQ2</accession>
<organism evidence="1 2">
    <name type="scientific">Vibrio variabilis</name>
    <dbReference type="NCBI Taxonomy" id="990271"/>
    <lineage>
        <taxon>Bacteria</taxon>
        <taxon>Pseudomonadati</taxon>
        <taxon>Pseudomonadota</taxon>
        <taxon>Gammaproteobacteria</taxon>
        <taxon>Vibrionales</taxon>
        <taxon>Vibrionaceae</taxon>
        <taxon>Vibrio</taxon>
    </lineage>
</organism>
<evidence type="ECO:0000313" key="2">
    <source>
        <dbReference type="Proteomes" id="UP000029223"/>
    </source>
</evidence>
<sequence>MDSEGQNGALLIRLSNGALLFNREFLKSQLSEPNALSPEQVLCENPEHF</sequence>
<comment type="caution">
    <text evidence="1">The sequence shown here is derived from an EMBL/GenBank/DDBJ whole genome shotgun (WGS) entry which is preliminary data.</text>
</comment>
<dbReference type="EMBL" id="BBMS01000047">
    <property type="protein sequence ID" value="GAL28658.1"/>
    <property type="molecule type" value="Genomic_DNA"/>
</dbReference>
<reference evidence="2" key="1">
    <citation type="submission" date="2014-09" db="EMBL/GenBank/DDBJ databases">
        <title>Vibrio variabilis JCM 19239. (C206) whole genome shotgun sequence.</title>
        <authorList>
            <person name="Sawabe T."/>
            <person name="Meirelles P."/>
            <person name="Nakanishi M."/>
            <person name="Sayaka M."/>
            <person name="Hattori M."/>
            <person name="Ohkuma M."/>
        </authorList>
    </citation>
    <scope>NUCLEOTIDE SEQUENCE [LARGE SCALE GENOMIC DNA]</scope>
    <source>
        <strain evidence="2">JCM 19239</strain>
    </source>
</reference>
<protein>
    <submittedName>
        <fullName evidence="1">Uncharacterized protein</fullName>
    </submittedName>
</protein>
<proteinExistence type="predicted"/>
<keyword evidence="2" id="KW-1185">Reference proteome</keyword>
<gene>
    <name evidence="1" type="ORF">JCM19239_2843</name>
</gene>
<dbReference type="Proteomes" id="UP000029223">
    <property type="component" value="Unassembled WGS sequence"/>
</dbReference>
<name>A0ABQ0JIQ2_9VIBR</name>